<dbReference type="GO" id="GO:0005739">
    <property type="term" value="C:mitochondrion"/>
    <property type="evidence" value="ECO:0007669"/>
    <property type="project" value="TreeGrafter"/>
</dbReference>
<accession>A0A835Z6K0</accession>
<protein>
    <submittedName>
        <fullName evidence="5">AFG1-like ATPase-domain-containing protein</fullName>
    </submittedName>
</protein>
<gene>
    <name evidence="5" type="ORF">JKP88DRAFT_354491</name>
</gene>
<dbReference type="PANTHER" id="PTHR12169">
    <property type="entry name" value="ATPASE N2B"/>
    <property type="match status" value="1"/>
</dbReference>
<sequence length="452" mass="49902">MEEAAEAAAKAEAEARNAAKKAALEARKSNSAQPGAAELATASYDDADAEEPPKAKYSPAPKGLFIWGEVGSGKSLGMDLFFATAQVQARRVHFQPFMLEVHQRIHNFKQRQLSVDKAQREEREQQQLLRRQRRQHVQPFGRRQLQQPHHAPIFHIDLVPERDAIRQVALELSREAALLCFDEFQVTDIADALILSKLFRVLWERRVVVVATSNRPPQDLYLGGLNRHDFLPFIRELQQHCVVFCMDSQTGQTFHTVMVSDVPTLSTEKHNQARRLIWLIDELYESKTRLICSSEVPCTQLFQAPQEVFAHEDQQSPPERTSTDKPGPTSTDKTQPSNRAIAPADAAQSLVVREGELASVKAGAGQAQQPPLQRGVLHGGKTPRAPRSPSSPGPFANAHGHALDGRIMPDLAPVTTGSATTAPSPLSLLHRAPPLLLGVALRNPGRPAFCIV</sequence>
<dbReference type="SUPFAM" id="SSF52540">
    <property type="entry name" value="P-loop containing nucleoside triphosphate hydrolases"/>
    <property type="match status" value="1"/>
</dbReference>
<reference evidence="5" key="1">
    <citation type="submission" date="2021-02" db="EMBL/GenBank/DDBJ databases">
        <title>First Annotated Genome of the Yellow-green Alga Tribonema minus.</title>
        <authorList>
            <person name="Mahan K.M."/>
        </authorList>
    </citation>
    <scope>NUCLEOTIDE SEQUENCE</scope>
    <source>
        <strain evidence="5">UTEX B ZZ1240</strain>
    </source>
</reference>
<feature type="region of interest" description="Disordered" evidence="4">
    <location>
        <begin position="361"/>
        <end position="402"/>
    </location>
</feature>
<dbReference type="GO" id="GO:0016887">
    <property type="term" value="F:ATP hydrolysis activity"/>
    <property type="evidence" value="ECO:0007669"/>
    <property type="project" value="InterPro"/>
</dbReference>
<feature type="compositionally biased region" description="Low complexity" evidence="4">
    <location>
        <begin position="362"/>
        <end position="371"/>
    </location>
</feature>
<dbReference type="Pfam" id="PF03969">
    <property type="entry name" value="AFG1_ATPase"/>
    <property type="match status" value="2"/>
</dbReference>
<dbReference type="AlphaFoldDB" id="A0A835Z6K0"/>
<keyword evidence="2" id="KW-0547">Nucleotide-binding</keyword>
<feature type="region of interest" description="Disordered" evidence="4">
    <location>
        <begin position="1"/>
        <end position="57"/>
    </location>
</feature>
<evidence type="ECO:0000256" key="1">
    <source>
        <dbReference type="ARBA" id="ARBA00010322"/>
    </source>
</evidence>
<feature type="region of interest" description="Disordered" evidence="4">
    <location>
        <begin position="310"/>
        <end position="342"/>
    </location>
</feature>
<feature type="compositionally biased region" description="Polar residues" evidence="4">
    <location>
        <begin position="328"/>
        <end position="338"/>
    </location>
</feature>
<dbReference type="OrthoDB" id="548867at2759"/>
<dbReference type="Proteomes" id="UP000664859">
    <property type="component" value="Unassembled WGS sequence"/>
</dbReference>
<comment type="similarity">
    <text evidence="1">Belongs to the AFG1 ATPase family.</text>
</comment>
<dbReference type="GO" id="GO:0005524">
    <property type="term" value="F:ATP binding"/>
    <property type="evidence" value="ECO:0007669"/>
    <property type="project" value="UniProtKB-KW"/>
</dbReference>
<dbReference type="InterPro" id="IPR005654">
    <property type="entry name" value="ATPase_AFG1-like"/>
</dbReference>
<dbReference type="Gene3D" id="3.40.50.300">
    <property type="entry name" value="P-loop containing nucleotide triphosphate hydrolases"/>
    <property type="match status" value="1"/>
</dbReference>
<evidence type="ECO:0000256" key="3">
    <source>
        <dbReference type="ARBA" id="ARBA00022840"/>
    </source>
</evidence>
<feature type="compositionally biased region" description="Low complexity" evidence="4">
    <location>
        <begin position="383"/>
        <end position="394"/>
    </location>
</feature>
<dbReference type="InterPro" id="IPR027417">
    <property type="entry name" value="P-loop_NTPase"/>
</dbReference>
<evidence type="ECO:0000256" key="4">
    <source>
        <dbReference type="SAM" id="MobiDB-lite"/>
    </source>
</evidence>
<keyword evidence="6" id="KW-1185">Reference proteome</keyword>
<comment type="caution">
    <text evidence="5">The sequence shown here is derived from an EMBL/GenBank/DDBJ whole genome shotgun (WGS) entry which is preliminary data.</text>
</comment>
<organism evidence="5 6">
    <name type="scientific">Tribonema minus</name>
    <dbReference type="NCBI Taxonomy" id="303371"/>
    <lineage>
        <taxon>Eukaryota</taxon>
        <taxon>Sar</taxon>
        <taxon>Stramenopiles</taxon>
        <taxon>Ochrophyta</taxon>
        <taxon>PX clade</taxon>
        <taxon>Xanthophyceae</taxon>
        <taxon>Tribonematales</taxon>
        <taxon>Tribonemataceae</taxon>
        <taxon>Tribonema</taxon>
    </lineage>
</organism>
<dbReference type="EMBL" id="JAFCMP010000174">
    <property type="protein sequence ID" value="KAG5184219.1"/>
    <property type="molecule type" value="Genomic_DNA"/>
</dbReference>
<dbReference type="NCBIfam" id="NF040713">
    <property type="entry name" value="ZapE"/>
    <property type="match status" value="1"/>
</dbReference>
<evidence type="ECO:0000313" key="5">
    <source>
        <dbReference type="EMBL" id="KAG5184219.1"/>
    </source>
</evidence>
<dbReference type="PANTHER" id="PTHR12169:SF6">
    <property type="entry name" value="AFG1-LIKE ATPASE"/>
    <property type="match status" value="1"/>
</dbReference>
<evidence type="ECO:0000256" key="2">
    <source>
        <dbReference type="ARBA" id="ARBA00022741"/>
    </source>
</evidence>
<feature type="compositionally biased region" description="Basic and acidic residues" evidence="4">
    <location>
        <begin position="9"/>
        <end position="28"/>
    </location>
</feature>
<name>A0A835Z6K0_9STRA</name>
<evidence type="ECO:0000313" key="6">
    <source>
        <dbReference type="Proteomes" id="UP000664859"/>
    </source>
</evidence>
<proteinExistence type="inferred from homology"/>
<keyword evidence="3" id="KW-0067">ATP-binding</keyword>